<name>A0A1M6A8J8_9PROT</name>
<proteinExistence type="predicted"/>
<evidence type="ECO:0000313" key="3">
    <source>
        <dbReference type="Proteomes" id="UP000184387"/>
    </source>
</evidence>
<reference evidence="2 3" key="1">
    <citation type="submission" date="2016-11" db="EMBL/GenBank/DDBJ databases">
        <authorList>
            <person name="Jaros S."/>
            <person name="Januszkiewicz K."/>
            <person name="Wedrychowicz H."/>
        </authorList>
    </citation>
    <scope>NUCLEOTIDE SEQUENCE [LARGE SCALE GENOMIC DNA]</scope>
    <source>
        <strain evidence="2 3">DSM 14916</strain>
    </source>
</reference>
<dbReference type="AlphaFoldDB" id="A0A1M6A8J8"/>
<dbReference type="OrthoDB" id="9134518at2"/>
<evidence type="ECO:0000256" key="1">
    <source>
        <dbReference type="SAM" id="MobiDB-lite"/>
    </source>
</evidence>
<dbReference type="Proteomes" id="UP000184387">
    <property type="component" value="Unassembled WGS sequence"/>
</dbReference>
<keyword evidence="3" id="KW-1185">Reference proteome</keyword>
<gene>
    <name evidence="2" type="ORF">SAMN02745194_00033</name>
</gene>
<evidence type="ECO:0000313" key="2">
    <source>
        <dbReference type="EMBL" id="SHI32802.1"/>
    </source>
</evidence>
<sequence>MADGTPGRGASHKAEGPQGASPSLTQAIIEGSGHATNWSELILKAISLGTVIAGFDLLTPIGGDAALRWAGTGLIATVLAGLAFGAARRAPLDAAWQALEGRSLESQSWGNRLFHRMWRPAQGKLLLKPFVRVGGAAGAACLIAGWSAGQHEGGTLAGSFEGLAQGQQRIIALLEDIRDGRSEDPRVEAARLNLPWSDYALNMALANGDERAVRLYLKGGLRPEFSRALRAFDGPARGAVLDAARRGQVACPLPPTDRTGWLAASELSSFARMLAEADRSGARPLVDAACAHPEPRRRYDQLAAEAEGYLRAQEQRNANSPQLRAECRRDLTSRFPPTAASLRSLGKTYSNADPDRFSPQARLDELVNLTNMQAAVGMVRFGPADLPALITRACEDWGKPRDLRQEQEFLRLIREGRPLLG</sequence>
<dbReference type="STRING" id="198092.SAMN02745194_00033"/>
<dbReference type="EMBL" id="FQZF01000002">
    <property type="protein sequence ID" value="SHI32802.1"/>
    <property type="molecule type" value="Genomic_DNA"/>
</dbReference>
<dbReference type="RefSeq" id="WP_073129985.1">
    <property type="nucleotide sequence ID" value="NZ_FQZF01000002.1"/>
</dbReference>
<organism evidence="2 3">
    <name type="scientific">Muricoccus roseus</name>
    <dbReference type="NCBI Taxonomy" id="198092"/>
    <lineage>
        <taxon>Bacteria</taxon>
        <taxon>Pseudomonadati</taxon>
        <taxon>Pseudomonadota</taxon>
        <taxon>Alphaproteobacteria</taxon>
        <taxon>Acetobacterales</taxon>
        <taxon>Roseomonadaceae</taxon>
        <taxon>Muricoccus</taxon>
    </lineage>
</organism>
<protein>
    <submittedName>
        <fullName evidence="2">Uncharacterized protein</fullName>
    </submittedName>
</protein>
<feature type="region of interest" description="Disordered" evidence="1">
    <location>
        <begin position="1"/>
        <end position="24"/>
    </location>
</feature>
<accession>A0A1M6A8J8</accession>